<keyword evidence="2" id="KW-0813">Transport</keyword>
<reference evidence="12 13" key="1">
    <citation type="submission" date="2021-06" db="EMBL/GenBank/DDBJ databases">
        <title>Description of novel taxa of the family Lachnospiraceae.</title>
        <authorList>
            <person name="Chaplin A.V."/>
            <person name="Sokolova S.R."/>
            <person name="Pikina A.P."/>
            <person name="Korzhanova M."/>
            <person name="Belova V."/>
            <person name="Korostin D."/>
            <person name="Efimov B.A."/>
        </authorList>
    </citation>
    <scope>NUCLEOTIDE SEQUENCE [LARGE SCALE GENOMIC DNA]</scope>
    <source>
        <strain evidence="12 13">ASD4241</strain>
    </source>
</reference>
<evidence type="ECO:0000313" key="12">
    <source>
        <dbReference type="EMBL" id="MBU9727760.1"/>
    </source>
</evidence>
<feature type="transmembrane region" description="Helical" evidence="11">
    <location>
        <begin position="127"/>
        <end position="145"/>
    </location>
</feature>
<feature type="transmembrane region" description="Helical" evidence="11">
    <location>
        <begin position="20"/>
        <end position="42"/>
    </location>
</feature>
<evidence type="ECO:0000256" key="2">
    <source>
        <dbReference type="ARBA" id="ARBA00022448"/>
    </source>
</evidence>
<proteinExistence type="predicted"/>
<keyword evidence="13" id="KW-1185">Reference proteome</keyword>
<evidence type="ECO:0000256" key="1">
    <source>
        <dbReference type="ARBA" id="ARBA00004651"/>
    </source>
</evidence>
<keyword evidence="7 11" id="KW-1133">Transmembrane helix</keyword>
<feature type="transmembrane region" description="Helical" evidence="11">
    <location>
        <begin position="279"/>
        <end position="301"/>
    </location>
</feature>
<sequence length="383" mass="40901">MLDKGIITRNMLKNNITKFALVIEMAGIFILFQVLTSGMFLSSLNMTNLLLQGCTFSILGIGMVWVMVSGGIDLSAGAVVGFLANFAATLETKFHVGPVQTILLTLLAGILIGVWNGYWIAYQKIPAFIATLAGQLIFKGMTLLVGEGMARGPVSDTFAMLGRAFFPTGVSMILTVTIALLTIVFVFYNRHSKKTYGLETLDIRLEILRIVLIVAAMGIVSAFLIRYRGIPYAIILLLVLAVTFTFISKNTAFGRNIYALGGNRDAARLAGINIPKNELLIYSFMGFITAIASIVFLGRVGQATAMVGQNFEFSAITGCIVGGTSTLGGAGTVAGAIIGTMMMSSLDNGMSLMNLDATYQYIVKGAVLLLAVCIDISSKRSKG</sequence>
<evidence type="ECO:0000256" key="10">
    <source>
        <dbReference type="ARBA" id="ARBA00035686"/>
    </source>
</evidence>
<evidence type="ECO:0000256" key="5">
    <source>
        <dbReference type="ARBA" id="ARBA00022597"/>
    </source>
</evidence>
<evidence type="ECO:0000313" key="13">
    <source>
        <dbReference type="Proteomes" id="UP001314681"/>
    </source>
</evidence>
<feature type="transmembrane region" description="Helical" evidence="11">
    <location>
        <begin position="313"/>
        <end position="338"/>
    </location>
</feature>
<name>A0ABS6KB62_9FIRM</name>
<keyword evidence="5" id="KW-0762">Sugar transport</keyword>
<feature type="transmembrane region" description="Helical" evidence="11">
    <location>
        <begin position="102"/>
        <end position="121"/>
    </location>
</feature>
<evidence type="ECO:0000256" key="11">
    <source>
        <dbReference type="SAM" id="Phobius"/>
    </source>
</evidence>
<keyword evidence="6 11" id="KW-0812">Transmembrane</keyword>
<comment type="function">
    <text evidence="9">Part of the binding-protein-dependent transport system for D-xylose. Probably responsible for the translocation of the substrate across the membrane.</text>
</comment>
<dbReference type="Pfam" id="PF02653">
    <property type="entry name" value="BPD_transp_2"/>
    <property type="match status" value="1"/>
</dbReference>
<keyword evidence="4" id="KW-0997">Cell inner membrane</keyword>
<dbReference type="CDD" id="cd06579">
    <property type="entry name" value="TM_PBP1_transp_AraH_like"/>
    <property type="match status" value="1"/>
</dbReference>
<accession>A0ABS6KB62</accession>
<comment type="caution">
    <text evidence="12">The sequence shown here is derived from an EMBL/GenBank/DDBJ whole genome shotgun (WGS) entry which is preliminary data.</text>
</comment>
<gene>
    <name evidence="12" type="ORF">KTH90_17255</name>
</gene>
<dbReference type="PANTHER" id="PTHR32196:SF32">
    <property type="entry name" value="XYLOSE TRANSPORT SYSTEM PERMEASE PROTEIN XYLH"/>
    <property type="match status" value="1"/>
</dbReference>
<dbReference type="Proteomes" id="UP001314681">
    <property type="component" value="Unassembled WGS sequence"/>
</dbReference>
<comment type="subcellular location">
    <subcellularLocation>
        <location evidence="1">Cell membrane</location>
        <topology evidence="1">Multi-pass membrane protein</topology>
    </subcellularLocation>
</comment>
<feature type="transmembrane region" description="Helical" evidence="11">
    <location>
        <begin position="232"/>
        <end position="248"/>
    </location>
</feature>
<evidence type="ECO:0000256" key="3">
    <source>
        <dbReference type="ARBA" id="ARBA00022475"/>
    </source>
</evidence>
<feature type="transmembrane region" description="Helical" evidence="11">
    <location>
        <begin position="165"/>
        <end position="187"/>
    </location>
</feature>
<keyword evidence="8 11" id="KW-0472">Membrane</keyword>
<keyword evidence="3" id="KW-1003">Cell membrane</keyword>
<organism evidence="12 13">
    <name type="scientific">Diplocloster modestus</name>
    <dbReference type="NCBI Taxonomy" id="2850322"/>
    <lineage>
        <taxon>Bacteria</taxon>
        <taxon>Bacillati</taxon>
        <taxon>Bacillota</taxon>
        <taxon>Clostridia</taxon>
        <taxon>Lachnospirales</taxon>
        <taxon>Lachnospiraceae</taxon>
        <taxon>Diplocloster</taxon>
    </lineage>
</organism>
<evidence type="ECO:0000256" key="6">
    <source>
        <dbReference type="ARBA" id="ARBA00022692"/>
    </source>
</evidence>
<evidence type="ECO:0000256" key="4">
    <source>
        <dbReference type="ARBA" id="ARBA00022519"/>
    </source>
</evidence>
<protein>
    <recommendedName>
        <fullName evidence="10">Xylose transport system permease protein XylH</fullName>
    </recommendedName>
</protein>
<dbReference type="RefSeq" id="WP_158355582.1">
    <property type="nucleotide sequence ID" value="NZ_JAHQCX010000013.1"/>
</dbReference>
<dbReference type="InterPro" id="IPR001851">
    <property type="entry name" value="ABC_transp_permease"/>
</dbReference>
<evidence type="ECO:0000256" key="9">
    <source>
        <dbReference type="ARBA" id="ARBA00035611"/>
    </source>
</evidence>
<evidence type="ECO:0000256" key="8">
    <source>
        <dbReference type="ARBA" id="ARBA00023136"/>
    </source>
</evidence>
<feature type="transmembrane region" description="Helical" evidence="11">
    <location>
        <begin position="207"/>
        <end position="225"/>
    </location>
</feature>
<dbReference type="EMBL" id="JAHQCX010000013">
    <property type="protein sequence ID" value="MBU9727760.1"/>
    <property type="molecule type" value="Genomic_DNA"/>
</dbReference>
<dbReference type="PANTHER" id="PTHR32196">
    <property type="entry name" value="ABC TRANSPORTER PERMEASE PROTEIN YPHD-RELATED-RELATED"/>
    <property type="match status" value="1"/>
</dbReference>
<evidence type="ECO:0000256" key="7">
    <source>
        <dbReference type="ARBA" id="ARBA00022989"/>
    </source>
</evidence>